<evidence type="ECO:0000313" key="2">
    <source>
        <dbReference type="Proteomes" id="UP000198718"/>
    </source>
</evidence>
<accession>A0A1G9A5H8</accession>
<gene>
    <name evidence="1" type="ORF">SAMN05660472_01063</name>
</gene>
<dbReference type="RefSeq" id="WP_090551283.1">
    <property type="nucleotide sequence ID" value="NZ_FNFP01000001.1"/>
</dbReference>
<protein>
    <submittedName>
        <fullName evidence="1">Uncharacterized protein</fullName>
    </submittedName>
</protein>
<sequence length="149" mass="17880">MAQIINLNDYKATKQRQLIINIYQFFNENLDYKLDNILIDFDEAFIQMCEDYKIDSTNVDYFRLPIITFIVTSFINNSEISDYFPQGLVLSNKENKYMFRNTLIKVLETFDKNFKDKKNKYLIEEEINLIIEEGLYKLLKVIPQNIYLV</sequence>
<proteinExistence type="predicted"/>
<name>A0A1G9A5H8_9FIRM</name>
<keyword evidence="2" id="KW-1185">Reference proteome</keyword>
<dbReference type="AlphaFoldDB" id="A0A1G9A5H8"/>
<evidence type="ECO:0000313" key="1">
    <source>
        <dbReference type="EMBL" id="SDK22471.1"/>
    </source>
</evidence>
<dbReference type="Proteomes" id="UP000198718">
    <property type="component" value="Unassembled WGS sequence"/>
</dbReference>
<dbReference type="EMBL" id="FNFP01000001">
    <property type="protein sequence ID" value="SDK22471.1"/>
    <property type="molecule type" value="Genomic_DNA"/>
</dbReference>
<dbReference type="OrthoDB" id="1954192at2"/>
<organism evidence="1 2">
    <name type="scientific">Natronincola ferrireducens</name>
    <dbReference type="NCBI Taxonomy" id="393762"/>
    <lineage>
        <taxon>Bacteria</taxon>
        <taxon>Bacillati</taxon>
        <taxon>Bacillota</taxon>
        <taxon>Clostridia</taxon>
        <taxon>Peptostreptococcales</taxon>
        <taxon>Natronincolaceae</taxon>
        <taxon>Natronincola</taxon>
    </lineage>
</organism>
<dbReference type="STRING" id="393762.SAMN05660472_01063"/>
<reference evidence="1 2" key="1">
    <citation type="submission" date="2016-10" db="EMBL/GenBank/DDBJ databases">
        <authorList>
            <person name="de Groot N.N."/>
        </authorList>
    </citation>
    <scope>NUCLEOTIDE SEQUENCE [LARGE SCALE GENOMIC DNA]</scope>
    <source>
        <strain evidence="1 2">DSM 18346</strain>
    </source>
</reference>